<dbReference type="InterPro" id="IPR046848">
    <property type="entry name" value="E_motif"/>
</dbReference>
<feature type="repeat" description="PPR" evidence="4">
    <location>
        <begin position="287"/>
        <end position="321"/>
    </location>
</feature>
<feature type="repeat" description="PPR" evidence="4">
    <location>
        <begin position="255"/>
        <end position="285"/>
    </location>
</feature>
<dbReference type="InterPro" id="IPR011990">
    <property type="entry name" value="TPR-like_helical_dom_sf"/>
</dbReference>
<proteinExistence type="inferred from homology"/>
<comment type="similarity">
    <text evidence="3">Belongs to the PPR family. PCMP-E subfamily.</text>
</comment>
<evidence type="ECO:0000256" key="4">
    <source>
        <dbReference type="PROSITE-ProRule" id="PRU00708"/>
    </source>
</evidence>
<dbReference type="Gene3D" id="1.25.40.10">
    <property type="entry name" value="Tetratricopeptide repeat domain"/>
    <property type="match status" value="4"/>
</dbReference>
<feature type="chain" id="PRO_5029873429" description="Chlororespiratory reduction 4" evidence="5">
    <location>
        <begin position="24"/>
        <end position="626"/>
    </location>
</feature>
<dbReference type="PANTHER" id="PTHR47926">
    <property type="entry name" value="PENTATRICOPEPTIDE REPEAT-CONTAINING PROTEIN"/>
    <property type="match status" value="1"/>
</dbReference>
<feature type="signal peptide" evidence="5">
    <location>
        <begin position="1"/>
        <end position="23"/>
    </location>
</feature>
<dbReference type="GO" id="GO:0009451">
    <property type="term" value="P:RNA modification"/>
    <property type="evidence" value="ECO:0007669"/>
    <property type="project" value="InterPro"/>
</dbReference>
<evidence type="ECO:0008006" key="8">
    <source>
        <dbReference type="Google" id="ProtNLM"/>
    </source>
</evidence>
<evidence type="ECO:0000256" key="3">
    <source>
        <dbReference type="ARBA" id="ARBA00061659"/>
    </source>
</evidence>
<dbReference type="Pfam" id="PF01535">
    <property type="entry name" value="PPR"/>
    <property type="match status" value="6"/>
</dbReference>
<dbReference type="PROSITE" id="PS51375">
    <property type="entry name" value="PPR"/>
    <property type="match status" value="4"/>
</dbReference>
<dbReference type="FunFam" id="1.25.40.10:FF:000333">
    <property type="entry name" value="Pentatricopeptide repeat-containing protein"/>
    <property type="match status" value="1"/>
</dbReference>
<organism evidence="6 7">
    <name type="scientific">Kingdonia uniflora</name>
    <dbReference type="NCBI Taxonomy" id="39325"/>
    <lineage>
        <taxon>Eukaryota</taxon>
        <taxon>Viridiplantae</taxon>
        <taxon>Streptophyta</taxon>
        <taxon>Embryophyta</taxon>
        <taxon>Tracheophyta</taxon>
        <taxon>Spermatophyta</taxon>
        <taxon>Magnoliopsida</taxon>
        <taxon>Ranunculales</taxon>
        <taxon>Circaeasteraceae</taxon>
        <taxon>Kingdonia</taxon>
    </lineage>
</organism>
<name>A0A7J7LKL4_9MAGN</name>
<dbReference type="NCBIfam" id="TIGR00756">
    <property type="entry name" value="PPR"/>
    <property type="match status" value="6"/>
</dbReference>
<dbReference type="GO" id="GO:0003723">
    <property type="term" value="F:RNA binding"/>
    <property type="evidence" value="ECO:0007669"/>
    <property type="project" value="InterPro"/>
</dbReference>
<dbReference type="InterPro" id="IPR002885">
    <property type="entry name" value="PPR_rpt"/>
</dbReference>
<reference evidence="6 7" key="1">
    <citation type="journal article" date="2020" name="IScience">
        <title>Genome Sequencing of the Endangered Kingdonia uniflora (Circaeasteraceae, Ranunculales) Reveals Potential Mechanisms of Evolutionary Specialization.</title>
        <authorList>
            <person name="Sun Y."/>
            <person name="Deng T."/>
            <person name="Zhang A."/>
            <person name="Moore M.J."/>
            <person name="Landis J.B."/>
            <person name="Lin N."/>
            <person name="Zhang H."/>
            <person name="Zhang X."/>
            <person name="Huang J."/>
            <person name="Zhang X."/>
            <person name="Sun H."/>
            <person name="Wang H."/>
        </authorList>
    </citation>
    <scope>NUCLEOTIDE SEQUENCE [LARGE SCALE GENOMIC DNA]</scope>
    <source>
        <strain evidence="6">TB1705</strain>
        <tissue evidence="6">Leaf</tissue>
    </source>
</reference>
<dbReference type="Pfam" id="PF13041">
    <property type="entry name" value="PPR_2"/>
    <property type="match status" value="2"/>
</dbReference>
<comment type="similarity">
    <text evidence="1">Belongs to the PPR family. PCMP-H subfamily.</text>
</comment>
<gene>
    <name evidence="6" type="ORF">GIB67_041177</name>
</gene>
<dbReference type="InterPro" id="IPR046960">
    <property type="entry name" value="PPR_At4g14850-like_plant"/>
</dbReference>
<evidence type="ECO:0000313" key="6">
    <source>
        <dbReference type="EMBL" id="KAF6143109.1"/>
    </source>
</evidence>
<keyword evidence="7" id="KW-1185">Reference proteome</keyword>
<dbReference type="OrthoDB" id="185373at2759"/>
<dbReference type="EMBL" id="JACGCM010002221">
    <property type="protein sequence ID" value="KAF6143109.1"/>
    <property type="molecule type" value="Genomic_DNA"/>
</dbReference>
<keyword evidence="5" id="KW-0732">Signal</keyword>
<feature type="repeat" description="PPR" evidence="4">
    <location>
        <begin position="193"/>
        <end position="227"/>
    </location>
</feature>
<accession>A0A7J7LKL4</accession>
<dbReference type="FunFam" id="1.25.40.10:FF:001214">
    <property type="entry name" value="Pentatricopeptide repeat-containing protein At2g20540"/>
    <property type="match status" value="1"/>
</dbReference>
<protein>
    <recommendedName>
        <fullName evidence="8">Chlororespiratory reduction 4</fullName>
    </recommendedName>
</protein>
<comment type="caution">
    <text evidence="6">The sequence shown here is derived from an EMBL/GenBank/DDBJ whole genome shotgun (WGS) entry which is preliminary data.</text>
</comment>
<evidence type="ECO:0000256" key="1">
    <source>
        <dbReference type="ARBA" id="ARBA00006643"/>
    </source>
</evidence>
<sequence length="626" mass="69584">MDLPVGWFVVLPALSTIPVLVRAYGVSQSDLYLVTVSNSDLEFKRLDTAGAGAGAGAGVSRLSLLTNFLSSCFRSRNHGYALLFLQNIQNPDPSLWNNAVRASVESGLSLDFMGFYKSMLGDNVLPDKATFSKILPVCAALCEIKLGELVHCQIVKMGFENYLFLQTGLLDFYAKVEDLSSARKLFDKMPERDVVAHNAMISALGKNGYIVEARKLFDGMGDKNSSSWNSMITCYCKLGDVNSARMIFDCSPMKNVVSWNAMIDGYCKSDQLTIARELFDCMGSIKNTVTWNTMISAYIQYKEFGRALSTFRQMQAEHVKPVEVTMVSLLSACAHLGALDMGNWIHAYVKRQNLKIDVYLGNALIDMYCKCGSIESALDVFHGLPTKNVFCWSSIIAGLGMYGYGKEAIDVFLKMKDQGMKPDHVTFIGLLCGCSHSGLVSEGRKYFSEMLEVYGVHPGVEHYGCMVDLLGRAGFLEELLELIRTMPMAPNAAVWGSLLRACRTHKDTRVSEQVTQRLLELDPRDGGNYVFLSNIYASANRWNDVELCRNLMIERGVHKTPGCSSIEVDNVFHEFMAGDTSHPQFTQINTFLDEIAKKLKGLGHEPDKASVFHDIDEEEKESSVVR</sequence>
<evidence type="ECO:0000256" key="5">
    <source>
        <dbReference type="SAM" id="SignalP"/>
    </source>
</evidence>
<dbReference type="FunFam" id="1.25.40.10:FF:000184">
    <property type="entry name" value="Pentatricopeptide repeat-containing protein, chloroplastic"/>
    <property type="match status" value="1"/>
</dbReference>
<dbReference type="AlphaFoldDB" id="A0A7J7LKL4"/>
<dbReference type="PANTHER" id="PTHR47926:SF430">
    <property type="entry name" value="PENTATRICOPEPTIDE REPEAT-CONTAINING PROTEIN"/>
    <property type="match status" value="1"/>
</dbReference>
<dbReference type="Pfam" id="PF20431">
    <property type="entry name" value="E_motif"/>
    <property type="match status" value="1"/>
</dbReference>
<evidence type="ECO:0000313" key="7">
    <source>
        <dbReference type="Proteomes" id="UP000541444"/>
    </source>
</evidence>
<keyword evidence="2" id="KW-0677">Repeat</keyword>
<evidence type="ECO:0000256" key="2">
    <source>
        <dbReference type="ARBA" id="ARBA00022737"/>
    </source>
</evidence>
<dbReference type="Proteomes" id="UP000541444">
    <property type="component" value="Unassembled WGS sequence"/>
</dbReference>
<feature type="repeat" description="PPR" evidence="4">
    <location>
        <begin position="388"/>
        <end position="422"/>
    </location>
</feature>